<dbReference type="OrthoDB" id="10316301at2759"/>
<proteinExistence type="predicted"/>
<reference evidence="1 2" key="1">
    <citation type="journal article" date="2020" name="G3 (Bethesda)">
        <title>Genetic Underpinnings of Host Manipulation by Ophiocordyceps as Revealed by Comparative Transcriptomics.</title>
        <authorList>
            <person name="Will I."/>
            <person name="Das B."/>
            <person name="Trinh T."/>
            <person name="Brachmann A."/>
            <person name="Ohm R.A."/>
            <person name="de Bekker C."/>
        </authorList>
    </citation>
    <scope>NUCLEOTIDE SEQUENCE [LARGE SCALE GENOMIC DNA]</scope>
    <source>
        <strain evidence="1 2">EC05</strain>
    </source>
</reference>
<gene>
    <name evidence="1" type="ORF">GQ602_006381</name>
</gene>
<dbReference type="EMBL" id="JAACLJ010000007">
    <property type="protein sequence ID" value="KAF4583237.1"/>
    <property type="molecule type" value="Genomic_DNA"/>
</dbReference>
<evidence type="ECO:0000313" key="2">
    <source>
        <dbReference type="Proteomes" id="UP000562929"/>
    </source>
</evidence>
<name>A0A8H4Q356_9HYPO</name>
<protein>
    <submittedName>
        <fullName evidence="1">Uncharacterized protein</fullName>
    </submittedName>
</protein>
<dbReference type="Proteomes" id="UP000562929">
    <property type="component" value="Unassembled WGS sequence"/>
</dbReference>
<sequence length="121" mass="13696">MLLAPEKPPADFMETWCREKKLGRGTCQSLRTLCVMGRDDIPSADDSGFQTCVGPFVNLQTGHDGGEKVDYAYINRYCGREQLRHDQCQSLFGHCVLGKEDQRHHDPFFRACLEDMGFPAP</sequence>
<accession>A0A8H4Q356</accession>
<dbReference type="AlphaFoldDB" id="A0A8H4Q356"/>
<organism evidence="1 2">
    <name type="scientific">Ophiocordyceps camponoti-floridani</name>
    <dbReference type="NCBI Taxonomy" id="2030778"/>
    <lineage>
        <taxon>Eukaryota</taxon>
        <taxon>Fungi</taxon>
        <taxon>Dikarya</taxon>
        <taxon>Ascomycota</taxon>
        <taxon>Pezizomycotina</taxon>
        <taxon>Sordariomycetes</taxon>
        <taxon>Hypocreomycetidae</taxon>
        <taxon>Hypocreales</taxon>
        <taxon>Ophiocordycipitaceae</taxon>
        <taxon>Ophiocordyceps</taxon>
    </lineage>
</organism>
<keyword evidence="2" id="KW-1185">Reference proteome</keyword>
<evidence type="ECO:0000313" key="1">
    <source>
        <dbReference type="EMBL" id="KAF4583237.1"/>
    </source>
</evidence>
<comment type="caution">
    <text evidence="1">The sequence shown here is derived from an EMBL/GenBank/DDBJ whole genome shotgun (WGS) entry which is preliminary data.</text>
</comment>